<dbReference type="Proteomes" id="UP000606786">
    <property type="component" value="Unassembled WGS sequence"/>
</dbReference>
<reference evidence="1" key="1">
    <citation type="submission" date="2020-11" db="EMBL/GenBank/DDBJ databases">
        <authorList>
            <person name="Whitehead M."/>
        </authorList>
    </citation>
    <scope>NUCLEOTIDE SEQUENCE</scope>
    <source>
        <strain evidence="1">EGII</strain>
    </source>
</reference>
<sequence length="52" mass="5599">MEKSNNKSNALRKHICHIHTVNTTNAEPSPHLADTAEFALVVTSKAAGITQT</sequence>
<dbReference type="EMBL" id="CAJHJT010000001">
    <property type="protein sequence ID" value="CAD6994014.1"/>
    <property type="molecule type" value="Genomic_DNA"/>
</dbReference>
<keyword evidence="2" id="KW-1185">Reference proteome</keyword>
<name>A0A811U4T9_CERCA</name>
<feature type="non-terminal residue" evidence="1">
    <location>
        <position position="52"/>
    </location>
</feature>
<evidence type="ECO:0000313" key="1">
    <source>
        <dbReference type="EMBL" id="CAD6994014.1"/>
    </source>
</evidence>
<dbReference type="AlphaFoldDB" id="A0A811U4T9"/>
<protein>
    <submittedName>
        <fullName evidence="1">(Mediterranean fruit fly) hypothetical protein</fullName>
    </submittedName>
</protein>
<organism evidence="1 2">
    <name type="scientific">Ceratitis capitata</name>
    <name type="common">Mediterranean fruit fly</name>
    <name type="synonym">Tephritis capitata</name>
    <dbReference type="NCBI Taxonomy" id="7213"/>
    <lineage>
        <taxon>Eukaryota</taxon>
        <taxon>Metazoa</taxon>
        <taxon>Ecdysozoa</taxon>
        <taxon>Arthropoda</taxon>
        <taxon>Hexapoda</taxon>
        <taxon>Insecta</taxon>
        <taxon>Pterygota</taxon>
        <taxon>Neoptera</taxon>
        <taxon>Endopterygota</taxon>
        <taxon>Diptera</taxon>
        <taxon>Brachycera</taxon>
        <taxon>Muscomorpha</taxon>
        <taxon>Tephritoidea</taxon>
        <taxon>Tephritidae</taxon>
        <taxon>Ceratitis</taxon>
        <taxon>Ceratitis</taxon>
    </lineage>
</organism>
<proteinExistence type="predicted"/>
<gene>
    <name evidence="1" type="ORF">CCAP1982_LOCUS2791</name>
</gene>
<accession>A0A811U4T9</accession>
<comment type="caution">
    <text evidence="1">The sequence shown here is derived from an EMBL/GenBank/DDBJ whole genome shotgun (WGS) entry which is preliminary data.</text>
</comment>
<evidence type="ECO:0000313" key="2">
    <source>
        <dbReference type="Proteomes" id="UP000606786"/>
    </source>
</evidence>